<dbReference type="GO" id="GO:0030313">
    <property type="term" value="C:cell envelope"/>
    <property type="evidence" value="ECO:0007669"/>
    <property type="project" value="UniProtKB-SubCell"/>
</dbReference>
<comment type="subcellular location">
    <subcellularLocation>
        <location evidence="1">Cell envelope</location>
    </subcellularLocation>
</comment>
<evidence type="ECO:0000256" key="1">
    <source>
        <dbReference type="ARBA" id="ARBA00004196"/>
    </source>
</evidence>
<dbReference type="PANTHER" id="PTHR42852:SF6">
    <property type="entry name" value="THIOL:DISULFIDE INTERCHANGE PROTEIN DSBE"/>
    <property type="match status" value="1"/>
</dbReference>
<keyword evidence="8" id="KW-1185">Reference proteome</keyword>
<reference evidence="7 8" key="1">
    <citation type="submission" date="2016-10" db="EMBL/GenBank/DDBJ databases">
        <authorList>
            <person name="de Groot N.N."/>
        </authorList>
    </citation>
    <scope>NUCLEOTIDE SEQUENCE [LARGE SCALE GENOMIC DNA]</scope>
    <source>
        <strain evidence="7 8">47C3B</strain>
    </source>
</reference>
<proteinExistence type="predicted"/>
<dbReference type="AlphaFoldDB" id="A0A1G6WTF9"/>
<dbReference type="GO" id="GO:0017004">
    <property type="term" value="P:cytochrome complex assembly"/>
    <property type="evidence" value="ECO:0007669"/>
    <property type="project" value="UniProtKB-KW"/>
</dbReference>
<dbReference type="PROSITE" id="PS51352">
    <property type="entry name" value="THIOREDOXIN_2"/>
    <property type="match status" value="1"/>
</dbReference>
<evidence type="ECO:0000313" key="7">
    <source>
        <dbReference type="EMBL" id="SDD68376.1"/>
    </source>
</evidence>
<dbReference type="InterPro" id="IPR013740">
    <property type="entry name" value="Redoxin"/>
</dbReference>
<keyword evidence="4" id="KW-0676">Redox-active center</keyword>
<dbReference type="CDD" id="cd02966">
    <property type="entry name" value="TlpA_like_family"/>
    <property type="match status" value="1"/>
</dbReference>
<keyword evidence="5" id="KW-0732">Signal</keyword>
<organism evidence="7 8">
    <name type="scientific">Mucilaginibacter pineti</name>
    <dbReference type="NCBI Taxonomy" id="1391627"/>
    <lineage>
        <taxon>Bacteria</taxon>
        <taxon>Pseudomonadati</taxon>
        <taxon>Bacteroidota</taxon>
        <taxon>Sphingobacteriia</taxon>
        <taxon>Sphingobacteriales</taxon>
        <taxon>Sphingobacteriaceae</taxon>
        <taxon>Mucilaginibacter</taxon>
    </lineage>
</organism>
<keyword evidence="3" id="KW-1015">Disulfide bond</keyword>
<dbReference type="InterPro" id="IPR050553">
    <property type="entry name" value="Thioredoxin_ResA/DsbE_sf"/>
</dbReference>
<gene>
    <name evidence="7" type="ORF">SAMN05216464_102271</name>
</gene>
<evidence type="ECO:0000256" key="5">
    <source>
        <dbReference type="SAM" id="SignalP"/>
    </source>
</evidence>
<evidence type="ECO:0000256" key="3">
    <source>
        <dbReference type="ARBA" id="ARBA00023157"/>
    </source>
</evidence>
<dbReference type="Pfam" id="PF08534">
    <property type="entry name" value="Redoxin"/>
    <property type="match status" value="1"/>
</dbReference>
<dbReference type="EMBL" id="FNAI01000002">
    <property type="protein sequence ID" value="SDD68376.1"/>
    <property type="molecule type" value="Genomic_DNA"/>
</dbReference>
<evidence type="ECO:0000259" key="6">
    <source>
        <dbReference type="PROSITE" id="PS51352"/>
    </source>
</evidence>
<name>A0A1G6WTF9_9SPHI</name>
<dbReference type="Gene3D" id="3.40.30.10">
    <property type="entry name" value="Glutaredoxin"/>
    <property type="match status" value="1"/>
</dbReference>
<dbReference type="InterPro" id="IPR013766">
    <property type="entry name" value="Thioredoxin_domain"/>
</dbReference>
<feature type="domain" description="Thioredoxin" evidence="6">
    <location>
        <begin position="335"/>
        <end position="478"/>
    </location>
</feature>
<evidence type="ECO:0000256" key="2">
    <source>
        <dbReference type="ARBA" id="ARBA00022748"/>
    </source>
</evidence>
<dbReference type="STRING" id="1391627.SAMN05216464_102271"/>
<dbReference type="RefSeq" id="WP_162842558.1">
    <property type="nucleotide sequence ID" value="NZ_FNAI01000002.1"/>
</dbReference>
<dbReference type="InterPro" id="IPR036249">
    <property type="entry name" value="Thioredoxin-like_sf"/>
</dbReference>
<dbReference type="Proteomes" id="UP000199072">
    <property type="component" value="Unassembled WGS sequence"/>
</dbReference>
<keyword evidence="2" id="KW-0201">Cytochrome c-type biogenesis</keyword>
<dbReference type="GO" id="GO:0016491">
    <property type="term" value="F:oxidoreductase activity"/>
    <property type="evidence" value="ECO:0007669"/>
    <property type="project" value="InterPro"/>
</dbReference>
<protein>
    <submittedName>
        <fullName evidence="7">Peroxiredoxin</fullName>
    </submittedName>
</protein>
<feature type="signal peptide" evidence="5">
    <location>
        <begin position="1"/>
        <end position="18"/>
    </location>
</feature>
<sequence length="478" mass="55349">MKYLILLSAALFGLKATAQSQKPAPAAYAVIKGHIKNHTEDMWDYSETTYLDFKTLSVPVDKNGDFIKRLKIDEKYRSIFFRDGQGLVVNIQKNDTITVDFDNHDIYNTITIHAAQADRDKELQTFTALRKFENNLSDELHDIFGKDLADSAKFTKLNRLYNKEIEILLASGLKDNYIDRATDIYFHYARYLLMLRLLPTYDLFIEHPKEITKNIALLKDRRAYTVENDEWYRNNAEYRDFVFDYLRFFTPFNSSIVSNGKYAPSSYGFSECYNALSSLRTLEMRDWFITKTIMFNFQYVPFNESTTVYKEFSGKVLTPQYADTLKQFFINIQRLKPGVPAPGFTLKDDNGKQISLAQLKGKVVYIDFWGVGCGPCVYDIKNEVPGLHEKYKDKNIVFVNVCVDSNESTWKENLKKLNLTGVNLIAEGWTKNPMCQNYNVNGIPHYFLIDTEGKIVDNNSPHPGDKQMLYSKIDKLLK</sequence>
<feature type="chain" id="PRO_5011608740" evidence="5">
    <location>
        <begin position="19"/>
        <end position="478"/>
    </location>
</feature>
<accession>A0A1G6WTF9</accession>
<evidence type="ECO:0000313" key="8">
    <source>
        <dbReference type="Proteomes" id="UP000199072"/>
    </source>
</evidence>
<evidence type="ECO:0000256" key="4">
    <source>
        <dbReference type="ARBA" id="ARBA00023284"/>
    </source>
</evidence>
<dbReference type="PANTHER" id="PTHR42852">
    <property type="entry name" value="THIOL:DISULFIDE INTERCHANGE PROTEIN DSBE"/>
    <property type="match status" value="1"/>
</dbReference>
<dbReference type="SUPFAM" id="SSF52833">
    <property type="entry name" value="Thioredoxin-like"/>
    <property type="match status" value="1"/>
</dbReference>